<dbReference type="EMBL" id="SNYW01000006">
    <property type="protein sequence ID" value="TDQ84158.1"/>
    <property type="molecule type" value="Genomic_DNA"/>
</dbReference>
<protein>
    <recommendedName>
        <fullName evidence="3">Flagellar basal body rod FlgEFG protein</fullName>
    </recommendedName>
</protein>
<gene>
    <name evidence="1" type="ORF">A8950_0706</name>
</gene>
<organism evidence="1 2">
    <name type="scientific">Dongia mobilis</name>
    <dbReference type="NCBI Taxonomy" id="578943"/>
    <lineage>
        <taxon>Bacteria</taxon>
        <taxon>Pseudomonadati</taxon>
        <taxon>Pseudomonadota</taxon>
        <taxon>Alphaproteobacteria</taxon>
        <taxon>Rhodospirillales</taxon>
        <taxon>Dongiaceae</taxon>
        <taxon>Dongia</taxon>
    </lineage>
</organism>
<name>A0A4R6X124_9PROT</name>
<accession>A0A4R6X124</accession>
<dbReference type="AlphaFoldDB" id="A0A4R6X124"/>
<dbReference type="Proteomes" id="UP000295783">
    <property type="component" value="Unassembled WGS sequence"/>
</dbReference>
<proteinExistence type="predicted"/>
<evidence type="ECO:0008006" key="3">
    <source>
        <dbReference type="Google" id="ProtNLM"/>
    </source>
</evidence>
<sequence>MVWIGQKSGPDFGRPLLREDRVEISTPSAINTAVEGLRKAQNQVEQAAQNIAEGPVQAEDVVSLSLAATSFKANAAVIRTENETLQTLLDVTV</sequence>
<reference evidence="1 2" key="1">
    <citation type="submission" date="2019-03" db="EMBL/GenBank/DDBJ databases">
        <title>Genomic Encyclopedia of Type Strains, Phase III (KMG-III): the genomes of soil and plant-associated and newly described type strains.</title>
        <authorList>
            <person name="Whitman W."/>
        </authorList>
    </citation>
    <scope>NUCLEOTIDE SEQUENCE [LARGE SCALE GENOMIC DNA]</scope>
    <source>
        <strain evidence="1 2">CGMCC 1.7660</strain>
    </source>
</reference>
<evidence type="ECO:0000313" key="1">
    <source>
        <dbReference type="EMBL" id="TDQ84158.1"/>
    </source>
</evidence>
<evidence type="ECO:0000313" key="2">
    <source>
        <dbReference type="Proteomes" id="UP000295783"/>
    </source>
</evidence>
<keyword evidence="2" id="KW-1185">Reference proteome</keyword>
<comment type="caution">
    <text evidence="1">The sequence shown here is derived from an EMBL/GenBank/DDBJ whole genome shotgun (WGS) entry which is preliminary data.</text>
</comment>